<dbReference type="InterPro" id="IPR029063">
    <property type="entry name" value="SAM-dependent_MTases_sf"/>
</dbReference>
<dbReference type="GO" id="GO:0008757">
    <property type="term" value="F:S-adenosylmethionine-dependent methyltransferase activity"/>
    <property type="evidence" value="ECO:0007669"/>
    <property type="project" value="TreeGrafter"/>
</dbReference>
<dbReference type="eggNOG" id="COG4122">
    <property type="taxonomic scope" value="Bacteria"/>
</dbReference>
<dbReference type="STRING" id="710685.MycrhN_1560"/>
<keyword evidence="3" id="KW-0949">S-adenosyl-L-methionine</keyword>
<dbReference type="GO" id="GO:0032259">
    <property type="term" value="P:methylation"/>
    <property type="evidence" value="ECO:0007669"/>
    <property type="project" value="UniProtKB-KW"/>
</dbReference>
<evidence type="ECO:0000313" key="5">
    <source>
        <dbReference type="Proteomes" id="UP000005442"/>
    </source>
</evidence>
<keyword evidence="2 4" id="KW-0808">Transferase</keyword>
<name>G8RIY8_MYCRN</name>
<evidence type="ECO:0000256" key="2">
    <source>
        <dbReference type="ARBA" id="ARBA00022679"/>
    </source>
</evidence>
<dbReference type="PANTHER" id="PTHR10509">
    <property type="entry name" value="O-METHYLTRANSFERASE-RELATED"/>
    <property type="match status" value="1"/>
</dbReference>
<dbReference type="InterPro" id="IPR002935">
    <property type="entry name" value="SAM_O-MeTrfase"/>
</dbReference>
<dbReference type="EMBL" id="CP003169">
    <property type="protein sequence ID" value="AEV72176.1"/>
    <property type="molecule type" value="Genomic_DNA"/>
</dbReference>
<organism evidence="4 5">
    <name type="scientific">Mycolicibacterium rhodesiae (strain NBB3)</name>
    <name type="common">Mycobacterium rhodesiae</name>
    <dbReference type="NCBI Taxonomy" id="710685"/>
    <lineage>
        <taxon>Bacteria</taxon>
        <taxon>Bacillati</taxon>
        <taxon>Actinomycetota</taxon>
        <taxon>Actinomycetes</taxon>
        <taxon>Mycobacteriales</taxon>
        <taxon>Mycobacteriaceae</taxon>
        <taxon>Mycolicibacterium</taxon>
    </lineage>
</organism>
<accession>G8RIY8</accession>
<evidence type="ECO:0000256" key="3">
    <source>
        <dbReference type="ARBA" id="ARBA00022691"/>
    </source>
</evidence>
<dbReference type="InterPro" id="IPR050362">
    <property type="entry name" value="Cation-dep_OMT"/>
</dbReference>
<dbReference type="OrthoDB" id="9799672at2"/>
<dbReference type="KEGG" id="mrh:MycrhN_1560"/>
<dbReference type="PANTHER" id="PTHR10509:SF14">
    <property type="entry name" value="CAFFEOYL-COA O-METHYLTRANSFERASE 3-RELATED"/>
    <property type="match status" value="1"/>
</dbReference>
<proteinExistence type="predicted"/>
<dbReference type="PATRIC" id="fig|710685.3.peg.1566"/>
<dbReference type="CDD" id="cd02440">
    <property type="entry name" value="AdoMet_MTases"/>
    <property type="match status" value="1"/>
</dbReference>
<keyword evidence="1 4" id="KW-0489">Methyltransferase</keyword>
<dbReference type="HOGENOM" id="CLU_067676_8_0_11"/>
<dbReference type="SUPFAM" id="SSF53335">
    <property type="entry name" value="S-adenosyl-L-methionine-dependent methyltransferases"/>
    <property type="match status" value="1"/>
</dbReference>
<keyword evidence="5" id="KW-1185">Reference proteome</keyword>
<protein>
    <submittedName>
        <fullName evidence="4">Putative O-methyltransferase</fullName>
    </submittedName>
</protein>
<dbReference type="AlphaFoldDB" id="G8RIY8"/>
<reference evidence="4 5" key="1">
    <citation type="submission" date="2011-12" db="EMBL/GenBank/DDBJ databases">
        <title>Complete sequence of Mycobacterium rhodesiae NBB3.</title>
        <authorList>
            <consortium name="US DOE Joint Genome Institute"/>
            <person name="Lucas S."/>
            <person name="Han J."/>
            <person name="Lapidus A."/>
            <person name="Cheng J.-F."/>
            <person name="Goodwin L."/>
            <person name="Pitluck S."/>
            <person name="Peters L."/>
            <person name="Mikhailova N."/>
            <person name="Gu W."/>
            <person name="Detter J.C."/>
            <person name="Han C."/>
            <person name="Tapia R."/>
            <person name="Land M."/>
            <person name="Hauser L."/>
            <person name="Kyrpides N."/>
            <person name="Ivanova N."/>
            <person name="Pagani I."/>
            <person name="Mattes T."/>
            <person name="Holmes A."/>
            <person name="Rutledge P."/>
            <person name="Paulsen I."/>
            <person name="Coleman N."/>
            <person name="Woyke T."/>
        </authorList>
    </citation>
    <scope>NUCLEOTIDE SEQUENCE [LARGE SCALE GENOMIC DNA]</scope>
    <source>
        <strain evidence="4 5">NBB3</strain>
    </source>
</reference>
<sequence length="241" mass="25981">MCCVSCTRKRVSDNVSRVADPDPRPDPAELDQLFNRLLHTEDDALTAARRAADAAGMPAIEVSAQHGKLLYLLATAMGAARVLEIGTLAGYSTISLARAVGPSGHVVTLEYEPAHAEVARRNLTRAGVEDRVEVIVGTALDTLPVLADRGEIFDLVFIDADKENNVAYVEWAIKLGREGSIIVVDNISRFGRVLEPADDDHQARAVREMLEMMGAHPRLDTAAIQTVGTKGWDGFAVAVVN</sequence>
<dbReference type="Proteomes" id="UP000005442">
    <property type="component" value="Chromosome"/>
</dbReference>
<dbReference type="Pfam" id="PF01596">
    <property type="entry name" value="Methyltransf_3"/>
    <property type="match status" value="1"/>
</dbReference>
<dbReference type="Gene3D" id="3.40.50.150">
    <property type="entry name" value="Vaccinia Virus protein VP39"/>
    <property type="match status" value="1"/>
</dbReference>
<gene>
    <name evidence="4" type="ordered locus">MycrhN_1560</name>
</gene>
<evidence type="ECO:0000313" key="4">
    <source>
        <dbReference type="EMBL" id="AEV72176.1"/>
    </source>
</evidence>
<evidence type="ECO:0000256" key="1">
    <source>
        <dbReference type="ARBA" id="ARBA00022603"/>
    </source>
</evidence>
<dbReference type="GO" id="GO:0008171">
    <property type="term" value="F:O-methyltransferase activity"/>
    <property type="evidence" value="ECO:0007669"/>
    <property type="project" value="InterPro"/>
</dbReference>
<dbReference type="PROSITE" id="PS51682">
    <property type="entry name" value="SAM_OMT_I"/>
    <property type="match status" value="1"/>
</dbReference>